<keyword evidence="1" id="KW-0472">Membrane</keyword>
<feature type="transmembrane region" description="Helical" evidence="1">
    <location>
        <begin position="139"/>
        <end position="161"/>
    </location>
</feature>
<evidence type="ECO:0000313" key="3">
    <source>
        <dbReference type="Proteomes" id="UP000054144"/>
    </source>
</evidence>
<organism evidence="2 3">
    <name type="scientific">Fistulina hepatica ATCC 64428</name>
    <dbReference type="NCBI Taxonomy" id="1128425"/>
    <lineage>
        <taxon>Eukaryota</taxon>
        <taxon>Fungi</taxon>
        <taxon>Dikarya</taxon>
        <taxon>Basidiomycota</taxon>
        <taxon>Agaricomycotina</taxon>
        <taxon>Agaricomycetes</taxon>
        <taxon>Agaricomycetidae</taxon>
        <taxon>Agaricales</taxon>
        <taxon>Fistulinaceae</taxon>
        <taxon>Fistulina</taxon>
    </lineage>
</organism>
<keyword evidence="3" id="KW-1185">Reference proteome</keyword>
<dbReference type="OrthoDB" id="3362027at2759"/>
<feature type="transmembrane region" description="Helical" evidence="1">
    <location>
        <begin position="51"/>
        <end position="73"/>
    </location>
</feature>
<evidence type="ECO:0008006" key="4">
    <source>
        <dbReference type="Google" id="ProtNLM"/>
    </source>
</evidence>
<gene>
    <name evidence="2" type="ORF">FISHEDRAFT_60641</name>
</gene>
<protein>
    <recommendedName>
        <fullName evidence="4">Tetraspannin-domain-containing protein</fullName>
    </recommendedName>
</protein>
<proteinExistence type="predicted"/>
<dbReference type="Proteomes" id="UP000054144">
    <property type="component" value="Unassembled WGS sequence"/>
</dbReference>
<evidence type="ECO:0000313" key="2">
    <source>
        <dbReference type="EMBL" id="KIY46171.1"/>
    </source>
</evidence>
<feature type="transmembrane region" description="Helical" evidence="1">
    <location>
        <begin position="17"/>
        <end position="39"/>
    </location>
</feature>
<dbReference type="AlphaFoldDB" id="A0A0D7A8B5"/>
<dbReference type="EMBL" id="KN882043">
    <property type="protein sequence ID" value="KIY46171.1"/>
    <property type="molecule type" value="Genomic_DNA"/>
</dbReference>
<dbReference type="PANTHER" id="PTHR36694">
    <property type="entry name" value="PASIFLORA 1, ISOFORM A-RELATED"/>
    <property type="match status" value="1"/>
</dbReference>
<evidence type="ECO:0000256" key="1">
    <source>
        <dbReference type="SAM" id="Phobius"/>
    </source>
</evidence>
<reference evidence="2 3" key="1">
    <citation type="journal article" date="2015" name="Fungal Genet. Biol.">
        <title>Evolution of novel wood decay mechanisms in Agaricales revealed by the genome sequences of Fistulina hepatica and Cylindrobasidium torrendii.</title>
        <authorList>
            <person name="Floudas D."/>
            <person name="Held B.W."/>
            <person name="Riley R."/>
            <person name="Nagy L.G."/>
            <person name="Koehler G."/>
            <person name="Ransdell A.S."/>
            <person name="Younus H."/>
            <person name="Chow J."/>
            <person name="Chiniquy J."/>
            <person name="Lipzen A."/>
            <person name="Tritt A."/>
            <person name="Sun H."/>
            <person name="Haridas S."/>
            <person name="LaButti K."/>
            <person name="Ohm R.A."/>
            <person name="Kues U."/>
            <person name="Blanchette R.A."/>
            <person name="Grigoriev I.V."/>
            <person name="Minto R.E."/>
            <person name="Hibbett D.S."/>
        </authorList>
    </citation>
    <scope>NUCLEOTIDE SEQUENCE [LARGE SCALE GENOMIC DNA]</scope>
    <source>
        <strain evidence="2 3">ATCC 64428</strain>
    </source>
</reference>
<accession>A0A0D7A8B5</accession>
<name>A0A0D7A8B5_9AGAR</name>
<feature type="transmembrane region" description="Helical" evidence="1">
    <location>
        <begin position="85"/>
        <end position="103"/>
    </location>
</feature>
<sequence length="181" mass="19773">MGFSLTRHFCCCIPVRAGVIIIALFGLVLGGFITVAGSIQAAHATGNKVSYIIQILVYAILALFSVFGLVGAISKKRGMVRGFSIFLIVHLLLSIASGIYSLWSLFNQTQSYVNECVSQSGSGSTANCKSTVKTMKGVMVTVFICIWLIEIYGCMIVHSFWEQLRDENEMGLRNMAWKNAA</sequence>
<dbReference type="PANTHER" id="PTHR36694:SF11">
    <property type="entry name" value="LP21121P-RELATED"/>
    <property type="match status" value="1"/>
</dbReference>
<keyword evidence="1" id="KW-0812">Transmembrane</keyword>
<keyword evidence="1" id="KW-1133">Transmembrane helix</keyword>